<dbReference type="PANTHER" id="PTHR43135:SF3">
    <property type="entry name" value="ALPHA-D-RIBOSE 1-METHYLPHOSPHONATE 5-TRIPHOSPHATE DIPHOSPHATASE"/>
    <property type="match status" value="1"/>
</dbReference>
<evidence type="ECO:0000259" key="1">
    <source>
        <dbReference type="Pfam" id="PF01979"/>
    </source>
</evidence>
<dbReference type="Proteomes" id="UP000663929">
    <property type="component" value="Chromosome"/>
</dbReference>
<evidence type="ECO:0000313" key="3">
    <source>
        <dbReference type="Proteomes" id="UP000663929"/>
    </source>
</evidence>
<proteinExistence type="predicted"/>
<dbReference type="Gene3D" id="3.30.110.90">
    <property type="entry name" value="Amidohydrolase"/>
    <property type="match status" value="1"/>
</dbReference>
<reference evidence="2" key="1">
    <citation type="submission" date="2021-03" db="EMBL/GenBank/DDBJ databases">
        <title>Acanthopleuribacteraceae sp. M133.</title>
        <authorList>
            <person name="Wang G."/>
        </authorList>
    </citation>
    <scope>NUCLEOTIDE SEQUENCE</scope>
    <source>
        <strain evidence="2">M133</strain>
    </source>
</reference>
<feature type="domain" description="Amidohydrolase-related" evidence="1">
    <location>
        <begin position="78"/>
        <end position="421"/>
    </location>
</feature>
<dbReference type="Gene3D" id="2.30.40.10">
    <property type="entry name" value="Urease, subunit C, domain 1"/>
    <property type="match status" value="1"/>
</dbReference>
<dbReference type="InterPro" id="IPR011059">
    <property type="entry name" value="Metal-dep_hydrolase_composite"/>
</dbReference>
<name>A0A8A4TKT5_SULCO</name>
<dbReference type="GO" id="GO:0016810">
    <property type="term" value="F:hydrolase activity, acting on carbon-nitrogen (but not peptide) bonds"/>
    <property type="evidence" value="ECO:0007669"/>
    <property type="project" value="InterPro"/>
</dbReference>
<dbReference type="Gene3D" id="1.20.58.520">
    <property type="entry name" value="Amidohydrolase"/>
    <property type="match status" value="1"/>
</dbReference>
<dbReference type="SUPFAM" id="SSF51556">
    <property type="entry name" value="Metallo-dependent hydrolases"/>
    <property type="match status" value="1"/>
</dbReference>
<organism evidence="2 3">
    <name type="scientific">Sulfidibacter corallicola</name>
    <dbReference type="NCBI Taxonomy" id="2818388"/>
    <lineage>
        <taxon>Bacteria</taxon>
        <taxon>Pseudomonadati</taxon>
        <taxon>Acidobacteriota</taxon>
        <taxon>Holophagae</taxon>
        <taxon>Acanthopleuribacterales</taxon>
        <taxon>Acanthopleuribacteraceae</taxon>
        <taxon>Sulfidibacter</taxon>
    </lineage>
</organism>
<dbReference type="InterPro" id="IPR006680">
    <property type="entry name" value="Amidohydro-rel"/>
</dbReference>
<dbReference type="PANTHER" id="PTHR43135">
    <property type="entry name" value="ALPHA-D-RIBOSE 1-METHYLPHOSPHONATE 5-TRIPHOSPHATE DIPHOSPHATASE"/>
    <property type="match status" value="1"/>
</dbReference>
<dbReference type="KEGG" id="scor:J3U87_29880"/>
<dbReference type="EMBL" id="CP071793">
    <property type="protein sequence ID" value="QTD49814.1"/>
    <property type="molecule type" value="Genomic_DNA"/>
</dbReference>
<protein>
    <submittedName>
        <fullName evidence="2">Amidohydrolase family protein</fullName>
    </submittedName>
</protein>
<dbReference type="SUPFAM" id="SSF51338">
    <property type="entry name" value="Composite domain of metallo-dependent hydrolases"/>
    <property type="match status" value="1"/>
</dbReference>
<accession>A0A8A4TKT5</accession>
<evidence type="ECO:0000313" key="2">
    <source>
        <dbReference type="EMBL" id="QTD49814.1"/>
    </source>
</evidence>
<dbReference type="RefSeq" id="WP_237379444.1">
    <property type="nucleotide sequence ID" value="NZ_CP071793.1"/>
</dbReference>
<keyword evidence="3" id="KW-1185">Reference proteome</keyword>
<dbReference type="Pfam" id="PF01979">
    <property type="entry name" value="Amidohydro_1"/>
    <property type="match status" value="1"/>
</dbReference>
<dbReference type="InterPro" id="IPR051781">
    <property type="entry name" value="Metallo-dep_Hydrolase"/>
</dbReference>
<dbReference type="InterPro" id="IPR032466">
    <property type="entry name" value="Metal_Hydrolase"/>
</dbReference>
<dbReference type="AlphaFoldDB" id="A0A8A4TKT5"/>
<gene>
    <name evidence="2" type="ORF">J3U87_29880</name>
</gene>
<sequence length="432" mass="48073">MFGFFVLIGLWCAMEAGSPTVVANPVLFRNVDVLPMDGTGLNAGMDVIVEGGRIRAMVPHDPNRTNTGARVIEGSGKVLMPGLVDMHAHLPNGSAESWDLDDYFARCLAAGVTTVRSMRGHPRQLAWRAEVLGGERLGPHLVLAAPPFHRDQAATADLDVLAERYARAGYDFLKVLSGIEFEQYRSLMETTRKLGLDVTGHIMPEVGPHRTVALGQRTVEHPLTLDTLLEKEGEQGVRKLARRMRENQVFFCPTLDFYLIHIPMMRGEDFAKQRPLTGLPPQVQADWTAYQQEYTEKARKGGEDFLAKRAAFEKRVADYRRLCRILHEEKVAFLVSASAGPFIAPGTSMLDEMKHFKSLGFSNEDVLMAATWHAARALRKGEEFGQVREGRRADLLLLGANPLEDLDALRNIEGVMLEGRLLELPRIATPQL</sequence>
<dbReference type="Gene3D" id="3.40.50.10910">
    <property type="entry name" value="Amidohydrolase"/>
    <property type="match status" value="1"/>
</dbReference>